<reference evidence="2" key="1">
    <citation type="journal article" date="2024" name="Proc. Natl. Acad. Sci. U.S.A.">
        <title>Extraordinary preservation of gene collinearity over three hundred million years revealed in homosporous lycophytes.</title>
        <authorList>
            <person name="Li C."/>
            <person name="Wickell D."/>
            <person name="Kuo L.Y."/>
            <person name="Chen X."/>
            <person name="Nie B."/>
            <person name="Liao X."/>
            <person name="Peng D."/>
            <person name="Ji J."/>
            <person name="Jenkins J."/>
            <person name="Williams M."/>
            <person name="Shu S."/>
            <person name="Plott C."/>
            <person name="Barry K."/>
            <person name="Rajasekar S."/>
            <person name="Grimwood J."/>
            <person name="Han X."/>
            <person name="Sun S."/>
            <person name="Hou Z."/>
            <person name="He W."/>
            <person name="Dai G."/>
            <person name="Sun C."/>
            <person name="Schmutz J."/>
            <person name="Leebens-Mack J.H."/>
            <person name="Li F.W."/>
            <person name="Wang L."/>
        </authorList>
    </citation>
    <scope>NUCLEOTIDE SEQUENCE [LARGE SCALE GENOMIC DNA]</scope>
    <source>
        <strain evidence="2">cv. PW_Plant_1</strain>
    </source>
</reference>
<keyword evidence="2" id="KW-1185">Reference proteome</keyword>
<name>A0ACC2EFE8_DIPCM</name>
<gene>
    <name evidence="1" type="ORF">O6H91_02G047200</name>
</gene>
<dbReference type="EMBL" id="CM055093">
    <property type="protein sequence ID" value="KAJ7565085.1"/>
    <property type="molecule type" value="Genomic_DNA"/>
</dbReference>
<accession>A0ACC2EFE8</accession>
<comment type="caution">
    <text evidence="1">The sequence shown here is derived from an EMBL/GenBank/DDBJ whole genome shotgun (WGS) entry which is preliminary data.</text>
</comment>
<dbReference type="Proteomes" id="UP001162992">
    <property type="component" value="Chromosome 2"/>
</dbReference>
<sequence length="364" mass="40332">MLVRYGKAQRPRWKGFFSIKRPWILHLTIKNWSSQRDEEGRSKGEEEEEEEEEARPAPRGAMAMAMAMSGEYMACAALAMESTITTPAFSIPCRASFLASKRVAIQEHAVFPNHRSIIYPCSNLQHPFRRGPYSAASFAASFPTPFEEVEVDRESVPKPIVVIDQDSDPHATVVELGFGDRLGALLDTVGALKELGLNVVKGTVSSSSLAPNKFSITRADTGRKVENPELLETIRLTIINNLLQYHPESSEQLAMGEAFGIKPPKEKLDVNVATHITIKRDGPKRSLLTIKTADRPGLLMEIVKVISDTSVAVESGEVETEGLVAKDKLHVSYQGAALSKSMEEVLTNCLRYYLRRPETDVDSY</sequence>
<proteinExistence type="predicted"/>
<organism evidence="1 2">
    <name type="scientific">Diphasiastrum complanatum</name>
    <name type="common">Issler's clubmoss</name>
    <name type="synonym">Lycopodium complanatum</name>
    <dbReference type="NCBI Taxonomy" id="34168"/>
    <lineage>
        <taxon>Eukaryota</taxon>
        <taxon>Viridiplantae</taxon>
        <taxon>Streptophyta</taxon>
        <taxon>Embryophyta</taxon>
        <taxon>Tracheophyta</taxon>
        <taxon>Lycopodiopsida</taxon>
        <taxon>Lycopodiales</taxon>
        <taxon>Lycopodiaceae</taxon>
        <taxon>Lycopodioideae</taxon>
        <taxon>Diphasiastrum</taxon>
    </lineage>
</organism>
<evidence type="ECO:0000313" key="1">
    <source>
        <dbReference type="EMBL" id="KAJ7565085.1"/>
    </source>
</evidence>
<evidence type="ECO:0000313" key="2">
    <source>
        <dbReference type="Proteomes" id="UP001162992"/>
    </source>
</evidence>
<protein>
    <submittedName>
        <fullName evidence="1">Uncharacterized protein</fullName>
    </submittedName>
</protein>